<dbReference type="RefSeq" id="WP_061804709.1">
    <property type="nucleotide sequence ID" value="NZ_FOXX01000005.1"/>
</dbReference>
<dbReference type="InterPro" id="IPR005560">
    <property type="entry name" value="Csp_YhjQ"/>
</dbReference>
<dbReference type="CDD" id="cd08026">
    <property type="entry name" value="DUF326"/>
    <property type="match status" value="1"/>
</dbReference>
<name>A0A1I5ZYD6_9BACI</name>
<evidence type="ECO:0000313" key="2">
    <source>
        <dbReference type="Proteomes" id="UP000182762"/>
    </source>
</evidence>
<dbReference type="PANTHER" id="PTHR37310">
    <property type="entry name" value="CYTOPLASMIC PROTEIN-RELATED"/>
    <property type="match status" value="1"/>
</dbReference>
<dbReference type="PANTHER" id="PTHR37310:SF1">
    <property type="entry name" value="CYTOPLASMIC PROTEIN"/>
    <property type="match status" value="1"/>
</dbReference>
<dbReference type="InterPro" id="IPR044543">
    <property type="entry name" value="YHJQ-like"/>
</dbReference>
<evidence type="ECO:0000313" key="1">
    <source>
        <dbReference type="EMBL" id="SFQ61494.1"/>
    </source>
</evidence>
<dbReference type="Proteomes" id="UP000182762">
    <property type="component" value="Unassembled WGS sequence"/>
</dbReference>
<keyword evidence="2" id="KW-1185">Reference proteome</keyword>
<dbReference type="EMBL" id="FOXX01000005">
    <property type="protein sequence ID" value="SFQ61494.1"/>
    <property type="molecule type" value="Genomic_DNA"/>
</dbReference>
<comment type="caution">
    <text evidence="1">The sequence shown here is derived from an EMBL/GenBank/DDBJ whole genome shotgun (WGS) entry which is preliminary data.</text>
</comment>
<organism evidence="1 2">
    <name type="scientific">Priestia endophytica DSM 13796</name>
    <dbReference type="NCBI Taxonomy" id="1121089"/>
    <lineage>
        <taxon>Bacteria</taxon>
        <taxon>Bacillati</taxon>
        <taxon>Bacillota</taxon>
        <taxon>Bacilli</taxon>
        <taxon>Bacillales</taxon>
        <taxon>Bacillaceae</taxon>
        <taxon>Priestia</taxon>
    </lineage>
</organism>
<gene>
    <name evidence="1" type="ORF">SAMN02745910_02341</name>
</gene>
<dbReference type="Gene3D" id="1.20.1270.360">
    <property type="match status" value="1"/>
</dbReference>
<dbReference type="Pfam" id="PF03860">
    <property type="entry name" value="Csp"/>
    <property type="match status" value="1"/>
</dbReference>
<sequence length="106" mass="11814">MTKQECLKALRQCLAACNTCYTEGLKEKDINHMRECIKTDRQCAMIVSLTMKTIELEGSFVKETCELCAMVCDQCAKEGEKHDPPHCKECAQACKVCGAACREMVA</sequence>
<proteinExistence type="predicted"/>
<reference evidence="1 2" key="1">
    <citation type="submission" date="2016-10" db="EMBL/GenBank/DDBJ databases">
        <authorList>
            <person name="Varghese N."/>
            <person name="Submissions S."/>
        </authorList>
    </citation>
    <scope>NUCLEOTIDE SEQUENCE [LARGE SCALE GENOMIC DNA]</scope>
    <source>
        <strain evidence="1 2">DSM 13796</strain>
    </source>
</reference>
<dbReference type="GeneID" id="93710993"/>
<evidence type="ECO:0008006" key="3">
    <source>
        <dbReference type="Google" id="ProtNLM"/>
    </source>
</evidence>
<protein>
    <recommendedName>
        <fullName evidence="3">Four-helix bundle copper-binding protein</fullName>
    </recommendedName>
</protein>
<accession>A0A1I5ZYD6</accession>